<organism evidence="2 3">
    <name type="scientific">Candidatus Brocadia fulgida</name>
    <dbReference type="NCBI Taxonomy" id="380242"/>
    <lineage>
        <taxon>Bacteria</taxon>
        <taxon>Pseudomonadati</taxon>
        <taxon>Planctomycetota</taxon>
        <taxon>Candidatus Brocadiia</taxon>
        <taxon>Candidatus Brocadiales</taxon>
        <taxon>Candidatus Brocadiaceae</taxon>
        <taxon>Candidatus Brocadia</taxon>
    </lineage>
</organism>
<dbReference type="AlphaFoldDB" id="A0A0M2UWF6"/>
<proteinExistence type="predicted"/>
<evidence type="ECO:0000313" key="3">
    <source>
        <dbReference type="Proteomes" id="UP000034954"/>
    </source>
</evidence>
<reference evidence="2 3" key="1">
    <citation type="journal article" date="2013" name="BMC Microbiol.">
        <title>Identification of the type II cytochrome c maturation pathway in anammox bacteria by comparative genomics.</title>
        <authorList>
            <person name="Ferousi C."/>
            <person name="Speth D.R."/>
            <person name="Reimann J."/>
            <person name="Op den Camp H.J."/>
            <person name="Allen J.W."/>
            <person name="Keltjens J.T."/>
            <person name="Jetten M.S."/>
        </authorList>
    </citation>
    <scope>NUCLEOTIDE SEQUENCE [LARGE SCALE GENOMIC DNA]</scope>
    <source>
        <strain evidence="2">RU1</strain>
    </source>
</reference>
<name>A0A0M2UWF6_9BACT</name>
<keyword evidence="3" id="KW-1185">Reference proteome</keyword>
<feature type="region of interest" description="Disordered" evidence="1">
    <location>
        <begin position="18"/>
        <end position="44"/>
    </location>
</feature>
<gene>
    <name evidence="2" type="ORF">BROFUL_02500</name>
</gene>
<dbReference type="EMBL" id="LAQJ01000233">
    <property type="protein sequence ID" value="KKO18839.1"/>
    <property type="molecule type" value="Genomic_DNA"/>
</dbReference>
<dbReference type="Proteomes" id="UP000034954">
    <property type="component" value="Unassembled WGS sequence"/>
</dbReference>
<accession>A0A0M2UWF6</accession>
<sequence>MVSVGVDRLTEEVKGVSTLHPAGLPNGKQPHPKNLSLVAAGTIT</sequence>
<protein>
    <submittedName>
        <fullName evidence="2">Uncharacterized protein</fullName>
    </submittedName>
</protein>
<comment type="caution">
    <text evidence="2">The sequence shown here is derived from an EMBL/GenBank/DDBJ whole genome shotgun (WGS) entry which is preliminary data.</text>
</comment>
<evidence type="ECO:0000313" key="2">
    <source>
        <dbReference type="EMBL" id="KKO18839.1"/>
    </source>
</evidence>
<evidence type="ECO:0000256" key="1">
    <source>
        <dbReference type="SAM" id="MobiDB-lite"/>
    </source>
</evidence>